<proteinExistence type="predicted"/>
<dbReference type="EMBL" id="MSIF01000007">
    <property type="protein sequence ID" value="OLF10177.1"/>
    <property type="molecule type" value="Genomic_DNA"/>
</dbReference>
<dbReference type="PANTHER" id="PTHR36849">
    <property type="entry name" value="CYTOPLASMIC PROTEIN-RELATED"/>
    <property type="match status" value="1"/>
</dbReference>
<dbReference type="InterPro" id="IPR052552">
    <property type="entry name" value="YeaO-like"/>
</dbReference>
<dbReference type="RefSeq" id="WP_075133898.1">
    <property type="nucleotide sequence ID" value="NZ_MSIF01000007.1"/>
</dbReference>
<comment type="caution">
    <text evidence="1">The sequence shown here is derived from an EMBL/GenBank/DDBJ whole genome shotgun (WGS) entry which is preliminary data.</text>
</comment>
<evidence type="ECO:0008006" key="3">
    <source>
        <dbReference type="Google" id="ProtNLM"/>
    </source>
</evidence>
<organism evidence="1 2">
    <name type="scientific">Actinophytocola xinjiangensis</name>
    <dbReference type="NCBI Taxonomy" id="485602"/>
    <lineage>
        <taxon>Bacteria</taxon>
        <taxon>Bacillati</taxon>
        <taxon>Actinomycetota</taxon>
        <taxon>Actinomycetes</taxon>
        <taxon>Pseudonocardiales</taxon>
        <taxon>Pseudonocardiaceae</taxon>
    </lineage>
</organism>
<dbReference type="PANTHER" id="PTHR36849:SF1">
    <property type="entry name" value="CYTOPLASMIC PROTEIN"/>
    <property type="match status" value="1"/>
</dbReference>
<dbReference type="AlphaFoldDB" id="A0A7Z1AY73"/>
<evidence type="ECO:0000313" key="2">
    <source>
        <dbReference type="Proteomes" id="UP000185696"/>
    </source>
</evidence>
<name>A0A7Z1AY73_9PSEU</name>
<gene>
    <name evidence="1" type="ORF">BLA60_17180</name>
</gene>
<dbReference type="Proteomes" id="UP000185696">
    <property type="component" value="Unassembled WGS sequence"/>
</dbReference>
<evidence type="ECO:0000313" key="1">
    <source>
        <dbReference type="EMBL" id="OLF10177.1"/>
    </source>
</evidence>
<reference evidence="1 2" key="1">
    <citation type="submission" date="2016-12" db="EMBL/GenBank/DDBJ databases">
        <title>The draft genome sequence of Actinophytocola xinjiangensis.</title>
        <authorList>
            <person name="Wang W."/>
            <person name="Yuan L."/>
        </authorList>
    </citation>
    <scope>NUCLEOTIDE SEQUENCE [LARGE SCALE GENOMIC DNA]</scope>
    <source>
        <strain evidence="1 2">CGMCC 4.4663</strain>
    </source>
</reference>
<dbReference type="OrthoDB" id="9790745at2"/>
<sequence>MTAGTIRIRRVYDDLDPDDGFRALVDRVWPRGLRKESAHFDAWVRAVAPSTELRHWFGHDPDRFAEFRTRYHEELTTPERQAALAQLRTAATPGPLTLLTATRDVSHSHVAVLAEVLRRDS</sequence>
<accession>A0A7Z1AY73</accession>
<dbReference type="Pfam" id="PF22752">
    <property type="entry name" value="DUF488-N3i"/>
    <property type="match status" value="1"/>
</dbReference>
<keyword evidence="2" id="KW-1185">Reference proteome</keyword>
<protein>
    <recommendedName>
        <fullName evidence="3">DUF488 family protein</fullName>
    </recommendedName>
</protein>